<evidence type="ECO:0000256" key="8">
    <source>
        <dbReference type="ARBA" id="ARBA00023004"/>
    </source>
</evidence>
<evidence type="ECO:0000256" key="5">
    <source>
        <dbReference type="ARBA" id="ARBA00022748"/>
    </source>
</evidence>
<dbReference type="PANTHER" id="PTHR34128">
    <property type="entry name" value="CYTOCHROME C-TYPE BIOGENESIS PROTEIN CCME HOMOLOG, MITOCHONDRIAL"/>
    <property type="match status" value="1"/>
</dbReference>
<evidence type="ECO:0000313" key="11">
    <source>
        <dbReference type="EMBL" id="TMQ65947.1"/>
    </source>
</evidence>
<evidence type="ECO:0000313" key="12">
    <source>
        <dbReference type="Proteomes" id="UP000317691"/>
    </source>
</evidence>
<dbReference type="PANTHER" id="PTHR34128:SF2">
    <property type="entry name" value="CYTOCHROME C-TYPE BIOGENESIS PROTEIN CCME HOMOLOG, MITOCHONDRIAL"/>
    <property type="match status" value="1"/>
</dbReference>
<keyword evidence="6" id="KW-0735">Signal-anchor</keyword>
<keyword evidence="7 10" id="KW-1133">Transmembrane helix</keyword>
<sequence>MNKASLRLILITFAVIGSVAYLILSGVKQTGLQYMTVTELSQLSHAPKPGGFRLDGKVAAGSVVYDQKAPRLAFRMTDGDRAIGVVYEGLMPDAFAAGREVVVEGTYRHDQKTLHASKLVTKCPSKYEAEGLGKDRS</sequence>
<dbReference type="GO" id="GO:0017004">
    <property type="term" value="P:cytochrome complex assembly"/>
    <property type="evidence" value="ECO:0007669"/>
    <property type="project" value="UniProtKB-KW"/>
</dbReference>
<protein>
    <submittedName>
        <fullName evidence="11">Cytochrome c maturation protein CcmE</fullName>
    </submittedName>
</protein>
<evidence type="ECO:0000256" key="1">
    <source>
        <dbReference type="ARBA" id="ARBA00004370"/>
    </source>
</evidence>
<dbReference type="GO" id="GO:0046872">
    <property type="term" value="F:metal ion binding"/>
    <property type="evidence" value="ECO:0007669"/>
    <property type="project" value="UniProtKB-KW"/>
</dbReference>
<dbReference type="EMBL" id="VBOZ01000010">
    <property type="protein sequence ID" value="TMQ65947.1"/>
    <property type="molecule type" value="Genomic_DNA"/>
</dbReference>
<evidence type="ECO:0000256" key="2">
    <source>
        <dbReference type="ARBA" id="ARBA00022617"/>
    </source>
</evidence>
<evidence type="ECO:0000256" key="10">
    <source>
        <dbReference type="SAM" id="Phobius"/>
    </source>
</evidence>
<dbReference type="GO" id="GO:0020037">
    <property type="term" value="F:heme binding"/>
    <property type="evidence" value="ECO:0007669"/>
    <property type="project" value="InterPro"/>
</dbReference>
<keyword evidence="5" id="KW-0201">Cytochrome c-type biogenesis</keyword>
<reference evidence="11 12" key="1">
    <citation type="journal article" date="2019" name="Nat. Microbiol.">
        <title>Mediterranean grassland soil C-N compound turnover is dependent on rainfall and depth, and is mediated by genomically divergent microorganisms.</title>
        <authorList>
            <person name="Diamond S."/>
            <person name="Andeer P.F."/>
            <person name="Li Z."/>
            <person name="Crits-Christoph A."/>
            <person name="Burstein D."/>
            <person name="Anantharaman K."/>
            <person name="Lane K.R."/>
            <person name="Thomas B.C."/>
            <person name="Pan C."/>
            <person name="Northen T.R."/>
            <person name="Banfield J.F."/>
        </authorList>
    </citation>
    <scope>NUCLEOTIDE SEQUENCE [LARGE SCALE GENOMIC DNA]</scope>
    <source>
        <strain evidence="11">WS_9</strain>
    </source>
</reference>
<comment type="subcellular location">
    <subcellularLocation>
        <location evidence="1">Membrane</location>
    </subcellularLocation>
</comment>
<keyword evidence="4" id="KW-0479">Metal-binding</keyword>
<feature type="transmembrane region" description="Helical" evidence="10">
    <location>
        <begin position="6"/>
        <end position="24"/>
    </location>
</feature>
<dbReference type="InterPro" id="IPR004329">
    <property type="entry name" value="CcmE"/>
</dbReference>
<accession>A0A538TQP4</accession>
<keyword evidence="8" id="KW-0408">Iron</keyword>
<proteinExistence type="predicted"/>
<dbReference type="SUPFAM" id="SSF82093">
    <property type="entry name" value="Heme chaperone CcmE"/>
    <property type="match status" value="1"/>
</dbReference>
<dbReference type="Pfam" id="PF03100">
    <property type="entry name" value="CcmE"/>
    <property type="match status" value="1"/>
</dbReference>
<evidence type="ECO:0000256" key="9">
    <source>
        <dbReference type="ARBA" id="ARBA00023136"/>
    </source>
</evidence>
<organism evidence="11 12">
    <name type="scientific">Eiseniibacteriota bacterium</name>
    <dbReference type="NCBI Taxonomy" id="2212470"/>
    <lineage>
        <taxon>Bacteria</taxon>
        <taxon>Candidatus Eiseniibacteriota</taxon>
    </lineage>
</organism>
<keyword evidence="2" id="KW-0349">Heme</keyword>
<evidence type="ECO:0000256" key="7">
    <source>
        <dbReference type="ARBA" id="ARBA00022989"/>
    </source>
</evidence>
<dbReference type="GO" id="GO:0005886">
    <property type="term" value="C:plasma membrane"/>
    <property type="evidence" value="ECO:0007669"/>
    <property type="project" value="InterPro"/>
</dbReference>
<dbReference type="InterPro" id="IPR036127">
    <property type="entry name" value="CcmE-like_sf"/>
</dbReference>
<evidence type="ECO:0000256" key="3">
    <source>
        <dbReference type="ARBA" id="ARBA00022692"/>
    </source>
</evidence>
<dbReference type="AlphaFoldDB" id="A0A538TQP4"/>
<gene>
    <name evidence="11" type="ORF">E6K79_03515</name>
</gene>
<name>A0A538TQP4_UNCEI</name>
<dbReference type="GO" id="GO:0017003">
    <property type="term" value="P:protein-heme linkage"/>
    <property type="evidence" value="ECO:0007669"/>
    <property type="project" value="InterPro"/>
</dbReference>
<keyword evidence="3 10" id="KW-0812">Transmembrane</keyword>
<dbReference type="Gene3D" id="2.40.50.140">
    <property type="entry name" value="Nucleic acid-binding proteins"/>
    <property type="match status" value="1"/>
</dbReference>
<keyword evidence="9 10" id="KW-0472">Membrane</keyword>
<comment type="caution">
    <text evidence="11">The sequence shown here is derived from an EMBL/GenBank/DDBJ whole genome shotgun (WGS) entry which is preliminary data.</text>
</comment>
<evidence type="ECO:0000256" key="6">
    <source>
        <dbReference type="ARBA" id="ARBA00022968"/>
    </source>
</evidence>
<evidence type="ECO:0000256" key="4">
    <source>
        <dbReference type="ARBA" id="ARBA00022723"/>
    </source>
</evidence>
<dbReference type="Proteomes" id="UP000317691">
    <property type="component" value="Unassembled WGS sequence"/>
</dbReference>
<dbReference type="InterPro" id="IPR012340">
    <property type="entry name" value="NA-bd_OB-fold"/>
</dbReference>